<dbReference type="CDD" id="cd00340">
    <property type="entry name" value="GSH_Peroxidase"/>
    <property type="match status" value="1"/>
</dbReference>
<comment type="caution">
    <text evidence="5">The sequence shown here is derived from an EMBL/GenBank/DDBJ whole genome shotgun (WGS) entry which is preliminary data.</text>
</comment>
<dbReference type="PROSITE" id="PS00763">
    <property type="entry name" value="GLUTATHIONE_PEROXID_2"/>
    <property type="match status" value="1"/>
</dbReference>
<comment type="similarity">
    <text evidence="1 4">Belongs to the glutathione peroxidase family.</text>
</comment>
<dbReference type="PANTHER" id="PTHR11592">
    <property type="entry name" value="GLUTATHIONE PEROXIDASE"/>
    <property type="match status" value="1"/>
</dbReference>
<evidence type="ECO:0000313" key="6">
    <source>
        <dbReference type="Proteomes" id="UP000683360"/>
    </source>
</evidence>
<dbReference type="GO" id="GO:0004601">
    <property type="term" value="F:peroxidase activity"/>
    <property type="evidence" value="ECO:0007669"/>
    <property type="project" value="UniProtKB-KW"/>
</dbReference>
<proteinExistence type="inferred from homology"/>
<dbReference type="AlphaFoldDB" id="A0A8S3UFQ4"/>
<dbReference type="InterPro" id="IPR000889">
    <property type="entry name" value="Glutathione_peroxidase"/>
</dbReference>
<evidence type="ECO:0000256" key="3">
    <source>
        <dbReference type="ARBA" id="ARBA00023002"/>
    </source>
</evidence>
<protein>
    <recommendedName>
        <fullName evidence="4">Glutathione peroxidase</fullName>
    </recommendedName>
</protein>
<evidence type="ECO:0000256" key="2">
    <source>
        <dbReference type="ARBA" id="ARBA00022559"/>
    </source>
</evidence>
<accession>A0A8S3UFQ4</accession>
<evidence type="ECO:0000256" key="1">
    <source>
        <dbReference type="ARBA" id="ARBA00006926"/>
    </source>
</evidence>
<evidence type="ECO:0000313" key="5">
    <source>
        <dbReference type="EMBL" id="CAG2245081.1"/>
    </source>
</evidence>
<dbReference type="EMBL" id="CAJPWZ010002758">
    <property type="protein sequence ID" value="CAG2245081.1"/>
    <property type="molecule type" value="Genomic_DNA"/>
</dbReference>
<keyword evidence="6" id="KW-1185">Reference proteome</keyword>
<dbReference type="OrthoDB" id="446890at2759"/>
<dbReference type="PRINTS" id="PR01011">
    <property type="entry name" value="GLUTPROXDASE"/>
</dbReference>
<dbReference type="InterPro" id="IPR036249">
    <property type="entry name" value="Thioredoxin-like_sf"/>
</dbReference>
<keyword evidence="3 4" id="KW-0560">Oxidoreductase</keyword>
<keyword evidence="2 4" id="KW-0575">Peroxidase</keyword>
<dbReference type="Pfam" id="PF00255">
    <property type="entry name" value="GSHPx"/>
    <property type="match status" value="1"/>
</dbReference>
<dbReference type="Proteomes" id="UP000683360">
    <property type="component" value="Unassembled WGS sequence"/>
</dbReference>
<dbReference type="InterPro" id="IPR036691">
    <property type="entry name" value="Endo/exonu/phosph_ase_sf"/>
</dbReference>
<dbReference type="PANTHER" id="PTHR11592:SF78">
    <property type="entry name" value="GLUTATHIONE PEROXIDASE"/>
    <property type="match status" value="1"/>
</dbReference>
<reference evidence="5" key="1">
    <citation type="submission" date="2021-03" db="EMBL/GenBank/DDBJ databases">
        <authorList>
            <person name="Bekaert M."/>
        </authorList>
    </citation>
    <scope>NUCLEOTIDE SEQUENCE</scope>
</reference>
<gene>
    <name evidence="5" type="ORF">MEDL_57120</name>
</gene>
<name>A0A8S3UFQ4_MYTED</name>
<dbReference type="GO" id="GO:0006979">
    <property type="term" value="P:response to oxidative stress"/>
    <property type="evidence" value="ECO:0007669"/>
    <property type="project" value="InterPro"/>
</dbReference>
<evidence type="ECO:0000256" key="4">
    <source>
        <dbReference type="RuleBase" id="RU000499"/>
    </source>
</evidence>
<dbReference type="InterPro" id="IPR029760">
    <property type="entry name" value="GPX_CS"/>
</dbReference>
<sequence>MRPTSSMARKRNDRNLSGGGVLIAVNDAYITSSVPELQTDCEIVWCKMEIIGHKTVYLSSYYNPKTSNEKGYTEYGISIERASNVRNAFIISAGDFNLPEGKGVDLGQYKGKITLVVNVASECGYTDNHYKALSKIHNHLVTTGRFSVLAFPCNQFGKQEPGTNAEIQKFAKDRYRAKFPVFGKVNVIESDVSPAWQYLIDETGEAPSWNFFKYLVNENGDVLHAWGAWTSVDEIYSVVQQAVTNAMRRPKTEL</sequence>
<dbReference type="SUPFAM" id="SSF56219">
    <property type="entry name" value="DNase I-like"/>
    <property type="match status" value="1"/>
</dbReference>
<dbReference type="SUPFAM" id="SSF52833">
    <property type="entry name" value="Thioredoxin-like"/>
    <property type="match status" value="1"/>
</dbReference>
<organism evidence="5 6">
    <name type="scientific">Mytilus edulis</name>
    <name type="common">Blue mussel</name>
    <dbReference type="NCBI Taxonomy" id="6550"/>
    <lineage>
        <taxon>Eukaryota</taxon>
        <taxon>Metazoa</taxon>
        <taxon>Spiralia</taxon>
        <taxon>Lophotrochozoa</taxon>
        <taxon>Mollusca</taxon>
        <taxon>Bivalvia</taxon>
        <taxon>Autobranchia</taxon>
        <taxon>Pteriomorphia</taxon>
        <taxon>Mytilida</taxon>
        <taxon>Mytiloidea</taxon>
        <taxon>Mytilidae</taxon>
        <taxon>Mytilinae</taxon>
        <taxon>Mytilus</taxon>
    </lineage>
</organism>
<dbReference type="Gene3D" id="3.40.30.10">
    <property type="entry name" value="Glutaredoxin"/>
    <property type="match status" value="1"/>
</dbReference>
<dbReference type="PROSITE" id="PS51355">
    <property type="entry name" value="GLUTATHIONE_PEROXID_3"/>
    <property type="match status" value="1"/>
</dbReference>